<dbReference type="HOGENOM" id="CLU_142408_1_0_1"/>
<gene>
    <name evidence="5" type="ORF">CANTEDRAFT_91802</name>
</gene>
<dbReference type="KEGG" id="cten:18250114"/>
<evidence type="ECO:0000256" key="3">
    <source>
        <dbReference type="ARBA" id="ARBA00023128"/>
    </source>
</evidence>
<comment type="subcellular location">
    <subcellularLocation>
        <location evidence="1">Mitochondrion</location>
    </subcellularLocation>
</comment>
<sequence length="105" mass="12315">MGWFSSEVQAPPDKNKRQTCWDSRDRFFECLTAHGIDNSLDAKQKDAVENNCGTLRTEFQNNCVASWFKYFQEKRYNDITRERYIKKLEAEGAQELPFKLAPGKK</sequence>
<evidence type="ECO:0000313" key="6">
    <source>
        <dbReference type="Proteomes" id="UP000000707"/>
    </source>
</evidence>
<dbReference type="OrthoDB" id="27962at2759"/>
<keyword evidence="4" id="KW-1015">Disulfide bond</keyword>
<keyword evidence="6" id="KW-1185">Reference proteome</keyword>
<reference evidence="5 6" key="1">
    <citation type="journal article" date="2011" name="Proc. Natl. Acad. Sci. U.S.A.">
        <title>Comparative genomics of xylose-fermenting fungi for enhanced biofuel production.</title>
        <authorList>
            <person name="Wohlbach D.J."/>
            <person name="Kuo A."/>
            <person name="Sato T.K."/>
            <person name="Potts K.M."/>
            <person name="Salamov A.A."/>
            <person name="LaButti K.M."/>
            <person name="Sun H."/>
            <person name="Clum A."/>
            <person name="Pangilinan J.L."/>
            <person name="Lindquist E.A."/>
            <person name="Lucas S."/>
            <person name="Lapidus A."/>
            <person name="Jin M."/>
            <person name="Gunawan C."/>
            <person name="Balan V."/>
            <person name="Dale B.E."/>
            <person name="Jeffries T.W."/>
            <person name="Zinkel R."/>
            <person name="Barry K.W."/>
            <person name="Grigoriev I.V."/>
            <person name="Gasch A.P."/>
        </authorList>
    </citation>
    <scope>NUCLEOTIDE SEQUENCE [LARGE SCALE GENOMIC DNA]</scope>
    <source>
        <strain evidence="6">ATCC 10573 / BCRC 21748 / CBS 615 / JCM 9827 / NBRC 10315 / NRRL Y-1498 / VKM Y-70</strain>
    </source>
</reference>
<dbReference type="GeneID" id="18250114"/>
<dbReference type="Pfam" id="PF02297">
    <property type="entry name" value="COX6B"/>
    <property type="match status" value="1"/>
</dbReference>
<dbReference type="PANTHER" id="PTHR47677">
    <property type="entry name" value="CYTOCHROME C OXIDASE ASSEMBLY FACTOR 6"/>
    <property type="match status" value="1"/>
</dbReference>
<dbReference type="AlphaFoldDB" id="G3AWW3"/>
<dbReference type="EMBL" id="GL996510">
    <property type="protein sequence ID" value="EGV66635.1"/>
    <property type="molecule type" value="Genomic_DNA"/>
</dbReference>
<dbReference type="STRING" id="590646.G3AWW3"/>
<accession>G3AWW3</accession>
<dbReference type="InterPro" id="IPR048280">
    <property type="entry name" value="COX6B-like"/>
</dbReference>
<evidence type="ECO:0000256" key="1">
    <source>
        <dbReference type="ARBA" id="ARBA00004173"/>
    </source>
</evidence>
<dbReference type="InterPro" id="IPR036549">
    <property type="entry name" value="CX6/COA6-like_sf"/>
</dbReference>
<dbReference type="RefSeq" id="XP_006683893.1">
    <property type="nucleotide sequence ID" value="XM_006683830.1"/>
</dbReference>
<dbReference type="eggNOG" id="ENOG502S7HF">
    <property type="taxonomic scope" value="Eukaryota"/>
</dbReference>
<comment type="similarity">
    <text evidence="2">Belongs to the cytochrome c oxidase subunit 6B family.</text>
</comment>
<protein>
    <recommendedName>
        <fullName evidence="7">Cytochrome c oxidase assembly factor 6</fullName>
    </recommendedName>
</protein>
<name>G3AWW3_CANTC</name>
<evidence type="ECO:0000256" key="2">
    <source>
        <dbReference type="ARBA" id="ARBA00006425"/>
    </source>
</evidence>
<keyword evidence="3" id="KW-0496">Mitochondrion</keyword>
<dbReference type="PANTHER" id="PTHR47677:SF1">
    <property type="entry name" value="CYTOCHROME C OXIDASE ASSEMBLY FACTOR 6"/>
    <property type="match status" value="1"/>
</dbReference>
<evidence type="ECO:0000256" key="4">
    <source>
        <dbReference type="ARBA" id="ARBA00023157"/>
    </source>
</evidence>
<evidence type="ECO:0008006" key="7">
    <source>
        <dbReference type="Google" id="ProtNLM"/>
    </source>
</evidence>
<organism evidence="6">
    <name type="scientific">Candida tenuis (strain ATCC 10573 / BCRC 21748 / CBS 615 / JCM 9827 / NBRC 10315 / NRRL Y-1498 / VKM Y-70)</name>
    <name type="common">Yeast</name>
    <name type="synonym">Yamadazyma tenuis</name>
    <dbReference type="NCBI Taxonomy" id="590646"/>
    <lineage>
        <taxon>Eukaryota</taxon>
        <taxon>Fungi</taxon>
        <taxon>Dikarya</taxon>
        <taxon>Ascomycota</taxon>
        <taxon>Saccharomycotina</taxon>
        <taxon>Pichiomycetes</taxon>
        <taxon>Debaryomycetaceae</taxon>
        <taxon>Yamadazyma</taxon>
    </lineage>
</organism>
<dbReference type="SUPFAM" id="SSF47694">
    <property type="entry name" value="Cytochrome c oxidase subunit h"/>
    <property type="match status" value="1"/>
</dbReference>
<evidence type="ECO:0000313" key="5">
    <source>
        <dbReference type="EMBL" id="EGV66635.1"/>
    </source>
</evidence>
<dbReference type="Proteomes" id="UP000000707">
    <property type="component" value="Unassembled WGS sequence"/>
</dbReference>
<dbReference type="InterPro" id="IPR048281">
    <property type="entry name" value="COA6_fun"/>
</dbReference>
<dbReference type="GO" id="GO:0005758">
    <property type="term" value="C:mitochondrial intermembrane space"/>
    <property type="evidence" value="ECO:0007669"/>
    <property type="project" value="TreeGrafter"/>
</dbReference>
<proteinExistence type="inferred from homology"/>
<dbReference type="Gene3D" id="1.10.10.140">
    <property type="entry name" value="Cytochrome c oxidase, subunit VIb"/>
    <property type="match status" value="1"/>
</dbReference>
<dbReference type="GO" id="GO:0033617">
    <property type="term" value="P:mitochondrial respiratory chain complex IV assembly"/>
    <property type="evidence" value="ECO:0007669"/>
    <property type="project" value="TreeGrafter"/>
</dbReference>
<dbReference type="PROSITE" id="PS51808">
    <property type="entry name" value="CHCH"/>
    <property type="match status" value="1"/>
</dbReference>